<name>A0ABD2NHG8_9CUCU</name>
<gene>
    <name evidence="1" type="ORF">HHI36_013154</name>
</gene>
<feature type="non-terminal residue" evidence="1">
    <location>
        <position position="79"/>
    </location>
</feature>
<feature type="non-terminal residue" evidence="1">
    <location>
        <position position="1"/>
    </location>
</feature>
<reference evidence="1 2" key="1">
    <citation type="journal article" date="2021" name="BMC Biol.">
        <title>Horizontally acquired antibacterial genes associated with adaptive radiation of ladybird beetles.</title>
        <authorList>
            <person name="Li H.S."/>
            <person name="Tang X.F."/>
            <person name="Huang Y.H."/>
            <person name="Xu Z.Y."/>
            <person name="Chen M.L."/>
            <person name="Du X.Y."/>
            <person name="Qiu B.Y."/>
            <person name="Chen P.T."/>
            <person name="Zhang W."/>
            <person name="Slipinski A."/>
            <person name="Escalona H.E."/>
            <person name="Waterhouse R.M."/>
            <person name="Zwick A."/>
            <person name="Pang H."/>
        </authorList>
    </citation>
    <scope>NUCLEOTIDE SEQUENCE [LARGE SCALE GENOMIC DNA]</scope>
    <source>
        <strain evidence="1">SYSU2018</strain>
    </source>
</reference>
<keyword evidence="2" id="KW-1185">Reference proteome</keyword>
<dbReference type="Proteomes" id="UP001516400">
    <property type="component" value="Unassembled WGS sequence"/>
</dbReference>
<comment type="caution">
    <text evidence="1">The sequence shown here is derived from an EMBL/GenBank/DDBJ whole genome shotgun (WGS) entry which is preliminary data.</text>
</comment>
<proteinExistence type="predicted"/>
<evidence type="ECO:0000313" key="1">
    <source>
        <dbReference type="EMBL" id="KAL3277812.1"/>
    </source>
</evidence>
<dbReference type="AlphaFoldDB" id="A0ABD2NHG8"/>
<protein>
    <submittedName>
        <fullName evidence="1">Uncharacterized protein</fullName>
    </submittedName>
</protein>
<organism evidence="1 2">
    <name type="scientific">Cryptolaemus montrouzieri</name>
    <dbReference type="NCBI Taxonomy" id="559131"/>
    <lineage>
        <taxon>Eukaryota</taxon>
        <taxon>Metazoa</taxon>
        <taxon>Ecdysozoa</taxon>
        <taxon>Arthropoda</taxon>
        <taxon>Hexapoda</taxon>
        <taxon>Insecta</taxon>
        <taxon>Pterygota</taxon>
        <taxon>Neoptera</taxon>
        <taxon>Endopterygota</taxon>
        <taxon>Coleoptera</taxon>
        <taxon>Polyphaga</taxon>
        <taxon>Cucujiformia</taxon>
        <taxon>Coccinelloidea</taxon>
        <taxon>Coccinellidae</taxon>
        <taxon>Scymninae</taxon>
        <taxon>Scymnini</taxon>
        <taxon>Cryptolaemus</taxon>
    </lineage>
</organism>
<evidence type="ECO:0000313" key="2">
    <source>
        <dbReference type="Proteomes" id="UP001516400"/>
    </source>
</evidence>
<dbReference type="EMBL" id="JABFTP020000103">
    <property type="protein sequence ID" value="KAL3277812.1"/>
    <property type="molecule type" value="Genomic_DNA"/>
</dbReference>
<sequence>YQIQLAEEQIISKSWTPLEIEQSESTICTWTSNETKILLDLYGKYRHKVGTSAIRNLKKLLKTIAEELNSVLNTLGPDC</sequence>
<accession>A0ABD2NHG8</accession>